<reference evidence="1" key="1">
    <citation type="journal article" date="2015" name="Nature">
        <title>Complex archaea that bridge the gap between prokaryotes and eukaryotes.</title>
        <authorList>
            <person name="Spang A."/>
            <person name="Saw J.H."/>
            <person name="Jorgensen S.L."/>
            <person name="Zaremba-Niedzwiedzka K."/>
            <person name="Martijn J."/>
            <person name="Lind A.E."/>
            <person name="van Eijk R."/>
            <person name="Schleper C."/>
            <person name="Guy L."/>
            <person name="Ettema T.J."/>
        </authorList>
    </citation>
    <scope>NUCLEOTIDE SEQUENCE</scope>
</reference>
<sequence>MGEVSKFLTDDEVEDVIMALAHGWQGDGFDEEQARKAVSWAETVRLDAGLLQGVLDGTLHLNIRKDGEIMFKAASTKEGGTDHENHD</sequence>
<proteinExistence type="predicted"/>
<evidence type="ECO:0000313" key="1">
    <source>
        <dbReference type="EMBL" id="KKL50650.1"/>
    </source>
</evidence>
<protein>
    <submittedName>
        <fullName evidence="1">Uncharacterized protein</fullName>
    </submittedName>
</protein>
<organism evidence="1">
    <name type="scientific">marine sediment metagenome</name>
    <dbReference type="NCBI Taxonomy" id="412755"/>
    <lineage>
        <taxon>unclassified sequences</taxon>
        <taxon>metagenomes</taxon>
        <taxon>ecological metagenomes</taxon>
    </lineage>
</organism>
<dbReference type="AlphaFoldDB" id="A0A0F9F055"/>
<comment type="caution">
    <text evidence="1">The sequence shown here is derived from an EMBL/GenBank/DDBJ whole genome shotgun (WGS) entry which is preliminary data.</text>
</comment>
<gene>
    <name evidence="1" type="ORF">LCGC14_2303390</name>
</gene>
<accession>A0A0F9F055</accession>
<dbReference type="EMBL" id="LAZR01032523">
    <property type="protein sequence ID" value="KKL50650.1"/>
    <property type="molecule type" value="Genomic_DNA"/>
</dbReference>
<name>A0A0F9F055_9ZZZZ</name>